<comment type="similarity">
    <text evidence="2">Belongs to the PAF1 family.</text>
</comment>
<dbReference type="GO" id="GO:0016593">
    <property type="term" value="C:Cdc73/Paf1 complex"/>
    <property type="evidence" value="ECO:0007669"/>
    <property type="project" value="InterPro"/>
</dbReference>
<dbReference type="GO" id="GO:0000993">
    <property type="term" value="F:RNA polymerase II complex binding"/>
    <property type="evidence" value="ECO:0007669"/>
    <property type="project" value="TreeGrafter"/>
</dbReference>
<dbReference type="AlphaFoldDB" id="A0A8J2H741"/>
<dbReference type="EMBL" id="CAJNRD030001117">
    <property type="protein sequence ID" value="CAG5079010.1"/>
    <property type="molecule type" value="Genomic_DNA"/>
</dbReference>
<dbReference type="OrthoDB" id="10260285at2759"/>
<protein>
    <recommendedName>
        <fullName evidence="3">RNA polymerase II-associated factor 1 homolog</fullName>
    </recommendedName>
</protein>
<comment type="caution">
    <text evidence="5">The sequence shown here is derived from an EMBL/GenBank/DDBJ whole genome shotgun (WGS) entry which is preliminary data.</text>
</comment>
<keyword evidence="6" id="KW-1185">Reference proteome</keyword>
<dbReference type="Pfam" id="PF03985">
    <property type="entry name" value="Paf1"/>
    <property type="match status" value="1"/>
</dbReference>
<dbReference type="Proteomes" id="UP000786811">
    <property type="component" value="Unassembled WGS sequence"/>
</dbReference>
<keyword evidence="4" id="KW-0539">Nucleus</keyword>
<evidence type="ECO:0000313" key="6">
    <source>
        <dbReference type="Proteomes" id="UP000786811"/>
    </source>
</evidence>
<evidence type="ECO:0000256" key="4">
    <source>
        <dbReference type="ARBA" id="ARBA00023242"/>
    </source>
</evidence>
<evidence type="ECO:0000256" key="2">
    <source>
        <dbReference type="ARBA" id="ARBA00007560"/>
    </source>
</evidence>
<evidence type="ECO:0000313" key="5">
    <source>
        <dbReference type="EMBL" id="CAG5079010.1"/>
    </source>
</evidence>
<dbReference type="GO" id="GO:0003682">
    <property type="term" value="F:chromatin binding"/>
    <property type="evidence" value="ECO:0007669"/>
    <property type="project" value="TreeGrafter"/>
</dbReference>
<dbReference type="GO" id="GO:0006368">
    <property type="term" value="P:transcription elongation by RNA polymerase II"/>
    <property type="evidence" value="ECO:0007669"/>
    <property type="project" value="InterPro"/>
</dbReference>
<dbReference type="InterPro" id="IPR007133">
    <property type="entry name" value="RNA_pol_II-assoc_Paf1"/>
</dbReference>
<reference evidence="5" key="1">
    <citation type="submission" date="2021-04" db="EMBL/GenBank/DDBJ databases">
        <authorList>
            <person name="Chebbi M.A.C M."/>
        </authorList>
    </citation>
    <scope>NUCLEOTIDE SEQUENCE</scope>
</reference>
<proteinExistence type="inferred from homology"/>
<name>A0A8J2H741_COTCN</name>
<dbReference type="PANTHER" id="PTHR23188:SF12">
    <property type="entry name" value="RNA POLYMERASE II-ASSOCIATED FACTOR 1 HOMOLOG"/>
    <property type="match status" value="1"/>
</dbReference>
<gene>
    <name evidence="5" type="ORF">HICCMSTLAB_LOCUS2902</name>
</gene>
<sequence length="450" mass="52551">MAPTIQINRALSDRAKRPGTKEKRSELLSRVKYCNTLPDIPFDVKFINYPFDAKRFVQYNPTTLESSYKHEILTEHDLGVEVDLINRDTYALDPCAELHPDDERLLEDEVYMPQDSVRSRYHAKSVSWLRRTEYISTEQTRFNPQTMDKVEAKVGFTLKKNFVSENLYKDRDSQIRAIDKTFADIKKPIKKHFRKADVVPVEILPVLPDFNMWKHPCAHVIFESEAASKKTSPAEYEAMSQAVLWGVQDENGEQFVAYFLPLEETMEKRRRDFAAEVEYEDDEEYEYKMAKEYNWNVIQKGANGNEDNYFLVMRNDGVYYNELDTLVRLRKRRQAPGQQLNNTLLAKALKLPLEHHLALEAVQSHALDQSLNHDLDRAHVQNLNHDLDHAPLQSLNPDLDLARELDLTLDQNQIPSVQQSLDQRLLSHDRHHLHHQHVQDLLQGHHLDHA</sequence>
<evidence type="ECO:0000256" key="1">
    <source>
        <dbReference type="ARBA" id="ARBA00004123"/>
    </source>
</evidence>
<dbReference type="PANTHER" id="PTHR23188">
    <property type="entry name" value="RNA POLYMERASE II-ASSOCIATED FACTOR 1 HOMOLOG"/>
    <property type="match status" value="1"/>
</dbReference>
<comment type="subcellular location">
    <subcellularLocation>
        <location evidence="1">Nucleus</location>
    </subcellularLocation>
</comment>
<organism evidence="5 6">
    <name type="scientific">Cotesia congregata</name>
    <name type="common">Parasitoid wasp</name>
    <name type="synonym">Apanteles congregatus</name>
    <dbReference type="NCBI Taxonomy" id="51543"/>
    <lineage>
        <taxon>Eukaryota</taxon>
        <taxon>Metazoa</taxon>
        <taxon>Ecdysozoa</taxon>
        <taxon>Arthropoda</taxon>
        <taxon>Hexapoda</taxon>
        <taxon>Insecta</taxon>
        <taxon>Pterygota</taxon>
        <taxon>Neoptera</taxon>
        <taxon>Endopterygota</taxon>
        <taxon>Hymenoptera</taxon>
        <taxon>Apocrita</taxon>
        <taxon>Ichneumonoidea</taxon>
        <taxon>Braconidae</taxon>
        <taxon>Microgastrinae</taxon>
        <taxon>Cotesia</taxon>
    </lineage>
</organism>
<evidence type="ECO:0000256" key="3">
    <source>
        <dbReference type="ARBA" id="ARBA00020462"/>
    </source>
</evidence>
<accession>A0A8J2H741</accession>